<gene>
    <name evidence="1" type="ORF">Patl1_20868</name>
</gene>
<organism evidence="1 2">
    <name type="scientific">Pistacia atlantica</name>
    <dbReference type="NCBI Taxonomy" id="434234"/>
    <lineage>
        <taxon>Eukaryota</taxon>
        <taxon>Viridiplantae</taxon>
        <taxon>Streptophyta</taxon>
        <taxon>Embryophyta</taxon>
        <taxon>Tracheophyta</taxon>
        <taxon>Spermatophyta</taxon>
        <taxon>Magnoliopsida</taxon>
        <taxon>eudicotyledons</taxon>
        <taxon>Gunneridae</taxon>
        <taxon>Pentapetalae</taxon>
        <taxon>rosids</taxon>
        <taxon>malvids</taxon>
        <taxon>Sapindales</taxon>
        <taxon>Anacardiaceae</taxon>
        <taxon>Pistacia</taxon>
    </lineage>
</organism>
<evidence type="ECO:0000313" key="1">
    <source>
        <dbReference type="EMBL" id="KAJ0100608.1"/>
    </source>
</evidence>
<reference evidence="2" key="1">
    <citation type="journal article" date="2023" name="G3 (Bethesda)">
        <title>Genome assembly and association tests identify interacting loci associated with vigor, precocity, and sex in interspecific pistachio rootstocks.</title>
        <authorList>
            <person name="Palmer W."/>
            <person name="Jacygrad E."/>
            <person name="Sagayaradj S."/>
            <person name="Cavanaugh K."/>
            <person name="Han R."/>
            <person name="Bertier L."/>
            <person name="Beede B."/>
            <person name="Kafkas S."/>
            <person name="Golino D."/>
            <person name="Preece J."/>
            <person name="Michelmore R."/>
        </authorList>
    </citation>
    <scope>NUCLEOTIDE SEQUENCE [LARGE SCALE GENOMIC DNA]</scope>
</reference>
<proteinExistence type="predicted"/>
<dbReference type="Proteomes" id="UP001164250">
    <property type="component" value="Chromosome 4"/>
</dbReference>
<sequence length="145" mass="16663">MDYTASTYLWKALEKLYSAHSKLRMNATRTHIQTNKKGKSIMEEDLKQMKSWVGVLAIVRNPYLELQLVANMLFGLDREYMHIDILIESWDNVTWQELYELLLNYDSKLDHVNASGGMNNVTSNFSANYAANRGGNNNPNNKGRS</sequence>
<accession>A0ACC1BNU8</accession>
<comment type="caution">
    <text evidence="1">The sequence shown here is derived from an EMBL/GenBank/DDBJ whole genome shotgun (WGS) entry which is preliminary data.</text>
</comment>
<evidence type="ECO:0000313" key="2">
    <source>
        <dbReference type="Proteomes" id="UP001164250"/>
    </source>
</evidence>
<name>A0ACC1BNU8_9ROSI</name>
<protein>
    <submittedName>
        <fullName evidence="1">Uncharacterized protein</fullName>
    </submittedName>
</protein>
<dbReference type="EMBL" id="CM047900">
    <property type="protein sequence ID" value="KAJ0100608.1"/>
    <property type="molecule type" value="Genomic_DNA"/>
</dbReference>
<keyword evidence="2" id="KW-1185">Reference proteome</keyword>